<comment type="caution">
    <text evidence="5">The sequence shown here is derived from an EMBL/GenBank/DDBJ whole genome shotgun (WGS) entry which is preliminary data.</text>
</comment>
<proteinExistence type="inferred from homology"/>
<accession>A0AAD9JPY6</accession>
<name>A0AAD9JPY6_9ANNE</name>
<dbReference type="EMBL" id="JAODUP010000195">
    <property type="protein sequence ID" value="KAK2157233.1"/>
    <property type="molecule type" value="Genomic_DNA"/>
</dbReference>
<organism evidence="5 6">
    <name type="scientific">Paralvinella palmiformis</name>
    <dbReference type="NCBI Taxonomy" id="53620"/>
    <lineage>
        <taxon>Eukaryota</taxon>
        <taxon>Metazoa</taxon>
        <taxon>Spiralia</taxon>
        <taxon>Lophotrochozoa</taxon>
        <taxon>Annelida</taxon>
        <taxon>Polychaeta</taxon>
        <taxon>Sedentaria</taxon>
        <taxon>Canalipalpata</taxon>
        <taxon>Terebellida</taxon>
        <taxon>Terebelliformia</taxon>
        <taxon>Alvinellidae</taxon>
        <taxon>Paralvinella</taxon>
    </lineage>
</organism>
<dbReference type="PANTHER" id="PTHR45640">
    <property type="entry name" value="HEAT SHOCK PROTEIN HSP-12.2-RELATED"/>
    <property type="match status" value="1"/>
</dbReference>
<feature type="region of interest" description="Disordered" evidence="3">
    <location>
        <begin position="1"/>
        <end position="73"/>
    </location>
</feature>
<dbReference type="Gene3D" id="2.60.40.790">
    <property type="match status" value="1"/>
</dbReference>
<dbReference type="GO" id="GO:0009408">
    <property type="term" value="P:response to heat"/>
    <property type="evidence" value="ECO:0007669"/>
    <property type="project" value="TreeGrafter"/>
</dbReference>
<feature type="region of interest" description="Disordered" evidence="3">
    <location>
        <begin position="193"/>
        <end position="215"/>
    </location>
</feature>
<dbReference type="GO" id="GO:0051082">
    <property type="term" value="F:unfolded protein binding"/>
    <property type="evidence" value="ECO:0007669"/>
    <property type="project" value="TreeGrafter"/>
</dbReference>
<evidence type="ECO:0000256" key="2">
    <source>
        <dbReference type="RuleBase" id="RU003616"/>
    </source>
</evidence>
<reference evidence="5" key="1">
    <citation type="journal article" date="2023" name="Mol. Biol. Evol.">
        <title>Third-Generation Sequencing Reveals the Adaptive Role of the Epigenome in Three Deep-Sea Polychaetes.</title>
        <authorList>
            <person name="Perez M."/>
            <person name="Aroh O."/>
            <person name="Sun Y."/>
            <person name="Lan Y."/>
            <person name="Juniper S.K."/>
            <person name="Young C.R."/>
            <person name="Angers B."/>
            <person name="Qian P.Y."/>
        </authorList>
    </citation>
    <scope>NUCLEOTIDE SEQUENCE</scope>
    <source>
        <strain evidence="5">P08H-3</strain>
    </source>
</reference>
<dbReference type="InterPro" id="IPR001436">
    <property type="entry name" value="Alpha-crystallin/sHSP_animal"/>
</dbReference>
<evidence type="ECO:0000256" key="3">
    <source>
        <dbReference type="SAM" id="MobiDB-lite"/>
    </source>
</evidence>
<comment type="similarity">
    <text evidence="1 2">Belongs to the small heat shock protein (HSP20) family.</text>
</comment>
<dbReference type="GO" id="GO:0005737">
    <property type="term" value="C:cytoplasm"/>
    <property type="evidence" value="ECO:0007669"/>
    <property type="project" value="TreeGrafter"/>
</dbReference>
<evidence type="ECO:0000313" key="6">
    <source>
        <dbReference type="Proteomes" id="UP001208570"/>
    </source>
</evidence>
<evidence type="ECO:0000313" key="5">
    <source>
        <dbReference type="EMBL" id="KAK2157233.1"/>
    </source>
</evidence>
<feature type="compositionally biased region" description="Basic and acidic residues" evidence="3">
    <location>
        <begin position="197"/>
        <end position="208"/>
    </location>
</feature>
<feature type="compositionally biased region" description="Polar residues" evidence="3">
    <location>
        <begin position="8"/>
        <end position="19"/>
    </location>
</feature>
<keyword evidence="6" id="KW-1185">Reference proteome</keyword>
<evidence type="ECO:0000256" key="1">
    <source>
        <dbReference type="PROSITE-ProRule" id="PRU00285"/>
    </source>
</evidence>
<protein>
    <recommendedName>
        <fullName evidence="4">SHSP domain-containing protein</fullName>
    </recommendedName>
</protein>
<feature type="compositionally biased region" description="Low complexity" evidence="3">
    <location>
        <begin position="20"/>
        <end position="73"/>
    </location>
</feature>
<dbReference type="GO" id="GO:0042026">
    <property type="term" value="P:protein refolding"/>
    <property type="evidence" value="ECO:0007669"/>
    <property type="project" value="TreeGrafter"/>
</dbReference>
<sequence length="246" mass="26499">MAQEGQKCVSTLVIQPSGGSTSSSSIVSTTASSSMTMESSSSFSSSASSTSSKTVSSMTTKTVKQMTTKTVKTSSMVTKSSSKNVSVKTASTSFSDAFGKDFGIDVDAEMKKLMSGADAELKSIREKFFKLEPLALTGGKTSDLVKIDSKSINDYIDKSHDDRLKFNFDVQEFETESINVQSDGNKIVVHAKKRVKKGDEEKTEEYSRTYELPTSGEVNSEKITSSVFKDGVLTVELPISEAIDAK</sequence>
<dbReference type="PROSITE" id="PS01031">
    <property type="entry name" value="SHSP"/>
    <property type="match status" value="1"/>
</dbReference>
<dbReference type="SUPFAM" id="SSF49764">
    <property type="entry name" value="HSP20-like chaperones"/>
    <property type="match status" value="1"/>
</dbReference>
<dbReference type="CDD" id="cd06526">
    <property type="entry name" value="metazoan_ACD"/>
    <property type="match status" value="1"/>
</dbReference>
<dbReference type="InterPro" id="IPR002068">
    <property type="entry name" value="A-crystallin/Hsp20_dom"/>
</dbReference>
<dbReference type="Pfam" id="PF00011">
    <property type="entry name" value="HSP20"/>
    <property type="match status" value="1"/>
</dbReference>
<dbReference type="GO" id="GO:0005634">
    <property type="term" value="C:nucleus"/>
    <property type="evidence" value="ECO:0007669"/>
    <property type="project" value="TreeGrafter"/>
</dbReference>
<dbReference type="PANTHER" id="PTHR45640:SF26">
    <property type="entry name" value="RE23625P"/>
    <property type="match status" value="1"/>
</dbReference>
<evidence type="ECO:0000259" key="4">
    <source>
        <dbReference type="PROSITE" id="PS01031"/>
    </source>
</evidence>
<dbReference type="AlphaFoldDB" id="A0AAD9JPY6"/>
<feature type="domain" description="SHSP" evidence="4">
    <location>
        <begin position="146"/>
        <end position="246"/>
    </location>
</feature>
<dbReference type="InterPro" id="IPR008978">
    <property type="entry name" value="HSP20-like_chaperone"/>
</dbReference>
<gene>
    <name evidence="5" type="ORF">LSH36_195g06004</name>
</gene>
<dbReference type="Proteomes" id="UP001208570">
    <property type="component" value="Unassembled WGS sequence"/>
</dbReference>